<dbReference type="Gene3D" id="3.30.450.40">
    <property type="match status" value="1"/>
</dbReference>
<dbReference type="AlphaFoldDB" id="A0A853DN82"/>
<organism evidence="2 3">
    <name type="scientific">Allobranchiibius huperziae</name>
    <dbReference type="NCBI Taxonomy" id="1874116"/>
    <lineage>
        <taxon>Bacteria</taxon>
        <taxon>Bacillati</taxon>
        <taxon>Actinomycetota</taxon>
        <taxon>Actinomycetes</taxon>
        <taxon>Micrococcales</taxon>
        <taxon>Dermacoccaceae</taxon>
        <taxon>Allobranchiibius</taxon>
    </lineage>
</organism>
<evidence type="ECO:0000259" key="1">
    <source>
        <dbReference type="Pfam" id="PF01590"/>
    </source>
</evidence>
<name>A0A853DN82_9MICO</name>
<protein>
    <submittedName>
        <fullName evidence="2">Transcriptional regulator of acetoin/glycerol metabolism</fullName>
    </submittedName>
</protein>
<dbReference type="EMBL" id="JACCFW010000001">
    <property type="protein sequence ID" value="NYJ76221.1"/>
    <property type="molecule type" value="Genomic_DNA"/>
</dbReference>
<gene>
    <name evidence="2" type="ORF">HNR15_003184</name>
</gene>
<dbReference type="RefSeq" id="WP_179483303.1">
    <property type="nucleotide sequence ID" value="NZ_JACCFW010000001.1"/>
</dbReference>
<dbReference type="InterPro" id="IPR003018">
    <property type="entry name" value="GAF"/>
</dbReference>
<keyword evidence="3" id="KW-1185">Reference proteome</keyword>
<sequence>MSDRDRRDRLRSVAEARDRFVSTGETPEGLRPVVRSSWQRSIREGLDPDHSSPPVDLLDDDLEAWRAGHPLADAMPVIRRLLVDDAREAGMLVAVSDAAGRLMWVEGPTALRRRAEGIHFVEGALWSEAAAGTNAPGTALALDQPLQIFAAEHLARPVTAWSCSAAPIHDPDTGAVLGALDLTGGDDVAAPHTLTIVKATVAAVESELRLHRLTRASDRQGAGMLLRSLGRESGGALEGGHGITRMSGRHTELLVLLGQARDGISGDRLAVELSSDDHAAVTVRAELSRLRTALAPLTLTSRPYRLDPHLVTDVEQVQDLLRGHRIAAALNLYRGPLLPTSDAPGICRLRDQLHRQVRDALIRTGDPDLLLRFADTAHGYDDEQVWRAVRDCLHPGSPRHDGVRAHLARLDRELG</sequence>
<dbReference type="Pfam" id="PF01590">
    <property type="entry name" value="GAF"/>
    <property type="match status" value="1"/>
</dbReference>
<dbReference type="Proteomes" id="UP000571817">
    <property type="component" value="Unassembled WGS sequence"/>
</dbReference>
<feature type="domain" description="GAF" evidence="1">
    <location>
        <begin position="113"/>
        <end position="205"/>
    </location>
</feature>
<dbReference type="InterPro" id="IPR029016">
    <property type="entry name" value="GAF-like_dom_sf"/>
</dbReference>
<reference evidence="2 3" key="1">
    <citation type="submission" date="2020-07" db="EMBL/GenBank/DDBJ databases">
        <title>Sequencing the genomes of 1000 actinobacteria strains.</title>
        <authorList>
            <person name="Klenk H.-P."/>
        </authorList>
    </citation>
    <scope>NUCLEOTIDE SEQUENCE [LARGE SCALE GENOMIC DNA]</scope>
    <source>
        <strain evidence="2 3">DSM 29531</strain>
    </source>
</reference>
<comment type="caution">
    <text evidence="2">The sequence shown here is derived from an EMBL/GenBank/DDBJ whole genome shotgun (WGS) entry which is preliminary data.</text>
</comment>
<proteinExistence type="predicted"/>
<accession>A0A853DN82</accession>
<evidence type="ECO:0000313" key="2">
    <source>
        <dbReference type="EMBL" id="NYJ76221.1"/>
    </source>
</evidence>
<evidence type="ECO:0000313" key="3">
    <source>
        <dbReference type="Proteomes" id="UP000571817"/>
    </source>
</evidence>